<evidence type="ECO:0000313" key="2">
    <source>
        <dbReference type="Proteomes" id="UP000186744"/>
    </source>
</evidence>
<dbReference type="EMBL" id="FTOL01000004">
    <property type="protein sequence ID" value="SIT01003.1"/>
    <property type="molecule type" value="Genomic_DNA"/>
</dbReference>
<dbReference type="STRING" id="373668.SAMN05421786_10412"/>
<evidence type="ECO:0000313" key="1">
    <source>
        <dbReference type="EMBL" id="SIT01003.1"/>
    </source>
</evidence>
<sequence length="56" mass="6917">MKAFIFLYTVNETIYEKSYLKSKYYAGYKIKVSNNIWIFCYLHHFDLHSEELLWTI</sequence>
<reference evidence="2" key="1">
    <citation type="submission" date="2017-01" db="EMBL/GenBank/DDBJ databases">
        <authorList>
            <person name="Varghese N."/>
            <person name="Submissions S."/>
        </authorList>
    </citation>
    <scope>NUCLEOTIDE SEQUENCE [LARGE SCALE GENOMIC DNA]</scope>
    <source>
        <strain evidence="2">DSM 18017</strain>
    </source>
</reference>
<dbReference type="AlphaFoldDB" id="A0A1N7NRI8"/>
<gene>
    <name evidence="1" type="ORF">SAMN05421786_10412</name>
</gene>
<keyword evidence="2" id="KW-1185">Reference proteome</keyword>
<organism evidence="1 2">
    <name type="scientific">Chryseobacterium ureilyticum</name>
    <dbReference type="NCBI Taxonomy" id="373668"/>
    <lineage>
        <taxon>Bacteria</taxon>
        <taxon>Pseudomonadati</taxon>
        <taxon>Bacteroidota</taxon>
        <taxon>Flavobacteriia</taxon>
        <taxon>Flavobacteriales</taxon>
        <taxon>Weeksellaceae</taxon>
        <taxon>Chryseobacterium group</taxon>
        <taxon>Chryseobacterium</taxon>
    </lineage>
</organism>
<name>A0A1N7NRI8_9FLAO</name>
<proteinExistence type="predicted"/>
<dbReference type="Proteomes" id="UP000186744">
    <property type="component" value="Unassembled WGS sequence"/>
</dbReference>
<accession>A0A1N7NRI8</accession>
<protein>
    <submittedName>
        <fullName evidence="1">Uncharacterized protein</fullName>
    </submittedName>
</protein>